<dbReference type="EMBL" id="JAEHOD010000023">
    <property type="protein sequence ID" value="KAG2447249.1"/>
    <property type="molecule type" value="Genomic_DNA"/>
</dbReference>
<dbReference type="Proteomes" id="UP000613740">
    <property type="component" value="Unassembled WGS sequence"/>
</dbReference>
<evidence type="ECO:0000259" key="1">
    <source>
        <dbReference type="PROSITE" id="PS50011"/>
    </source>
</evidence>
<organism evidence="2 3">
    <name type="scientific">Chlamydomonas schloesseri</name>
    <dbReference type="NCBI Taxonomy" id="2026947"/>
    <lineage>
        <taxon>Eukaryota</taxon>
        <taxon>Viridiplantae</taxon>
        <taxon>Chlorophyta</taxon>
        <taxon>core chlorophytes</taxon>
        <taxon>Chlorophyceae</taxon>
        <taxon>CS clade</taxon>
        <taxon>Chlamydomonadales</taxon>
        <taxon>Chlamydomonadaceae</taxon>
        <taxon>Chlamydomonas</taxon>
    </lineage>
</organism>
<protein>
    <recommendedName>
        <fullName evidence="1">Protein kinase domain-containing protein</fullName>
    </recommendedName>
</protein>
<reference evidence="2" key="1">
    <citation type="journal article" date="2020" name="bioRxiv">
        <title>Comparative genomics of Chlamydomonas.</title>
        <authorList>
            <person name="Craig R.J."/>
            <person name="Hasan A.R."/>
            <person name="Ness R.W."/>
            <person name="Keightley P.D."/>
        </authorList>
    </citation>
    <scope>NUCLEOTIDE SEQUENCE</scope>
    <source>
        <strain evidence="2">CCAP 11/173</strain>
    </source>
</reference>
<dbReference type="GO" id="GO:0004674">
    <property type="term" value="F:protein serine/threonine kinase activity"/>
    <property type="evidence" value="ECO:0007669"/>
    <property type="project" value="InterPro"/>
</dbReference>
<dbReference type="OrthoDB" id="25592at2759"/>
<dbReference type="CDD" id="cd14014">
    <property type="entry name" value="STKc_PknB_like"/>
    <property type="match status" value="1"/>
</dbReference>
<evidence type="ECO:0000313" key="3">
    <source>
        <dbReference type="Proteomes" id="UP000613740"/>
    </source>
</evidence>
<dbReference type="PANTHER" id="PTHR24348">
    <property type="entry name" value="SERINE/THREONINE-PROTEIN KINASE UNC-51-RELATED"/>
    <property type="match status" value="1"/>
</dbReference>
<dbReference type="InterPro" id="IPR008271">
    <property type="entry name" value="Ser/Thr_kinase_AS"/>
</dbReference>
<dbReference type="AlphaFoldDB" id="A0A836B4R0"/>
<feature type="domain" description="Protein kinase" evidence="1">
    <location>
        <begin position="20"/>
        <end position="340"/>
    </location>
</feature>
<dbReference type="GO" id="GO:0005737">
    <property type="term" value="C:cytoplasm"/>
    <property type="evidence" value="ECO:0007669"/>
    <property type="project" value="TreeGrafter"/>
</dbReference>
<dbReference type="GO" id="GO:0005524">
    <property type="term" value="F:ATP binding"/>
    <property type="evidence" value="ECO:0007669"/>
    <property type="project" value="InterPro"/>
</dbReference>
<dbReference type="Gene3D" id="1.10.510.10">
    <property type="entry name" value="Transferase(Phosphotransferase) domain 1"/>
    <property type="match status" value="1"/>
</dbReference>
<name>A0A836B4R0_9CHLO</name>
<dbReference type="InterPro" id="IPR045269">
    <property type="entry name" value="Atg1-like"/>
</dbReference>
<keyword evidence="3" id="KW-1185">Reference proteome</keyword>
<dbReference type="InterPro" id="IPR011009">
    <property type="entry name" value="Kinase-like_dom_sf"/>
</dbReference>
<dbReference type="Gene3D" id="3.30.200.20">
    <property type="entry name" value="Phosphorylase Kinase, domain 1"/>
    <property type="match status" value="1"/>
</dbReference>
<dbReference type="Pfam" id="PF00069">
    <property type="entry name" value="Pkinase"/>
    <property type="match status" value="1"/>
</dbReference>
<dbReference type="SUPFAM" id="SSF56112">
    <property type="entry name" value="Protein kinase-like (PK-like)"/>
    <property type="match status" value="1"/>
</dbReference>
<sequence>MAAAEKAALGRACLRKAYDYDNSRAVDGGAEGSLYVVTRISTGTKAAVKVLERRALVQSITRQRNATSSVNTRDSGRRRAAPSFAIGANEDVDQYQARELAAISQLIARPHKNIVEFYDLDTQDPEYLMLFMEFVPGGSLRELINQAPDGMPASEAAELIKGILAGVAHLHSLGYLHRDLKPENVMLERGGPTGAAVTPKLVDFGMIGVIPGTGATRPPPQHYVVGTAMYLSPEVFSMRGFTGAADMWSVGVILYEMLVGKLPFNNGNHFALNQDFTTNDHQRYNASIEKLRRTEGCPPALAELCHAMLQLNPAARPKPADALAWLQQGNRPAAVPMPAMAQANVTEVIVIPPPERKPRGQQDIVLWDPQQQRAGVDDWPLDLYGRSGDTVVWDEDKDKKAKNAGDAALAGVAVGLGAALLGGVAAGPIAASRAVSEIPTRVAEVPAEQRAAVAREEQAAAANTGGYYGTMAGSVGGGALGVLGAAALGAVAAPVMVAGGVGLLAGAAVGGVTGRWAGWGTMCNKQAEAHAGARC</sequence>
<dbReference type="GO" id="GO:0010506">
    <property type="term" value="P:regulation of autophagy"/>
    <property type="evidence" value="ECO:0007669"/>
    <property type="project" value="InterPro"/>
</dbReference>
<dbReference type="SMART" id="SM00220">
    <property type="entry name" value="S_TKc"/>
    <property type="match status" value="1"/>
</dbReference>
<evidence type="ECO:0000313" key="2">
    <source>
        <dbReference type="EMBL" id="KAG2447249.1"/>
    </source>
</evidence>
<dbReference type="PANTHER" id="PTHR24348:SF68">
    <property type="entry name" value="SERINE_THREONINE-PROTEIN KINASE ATG1C"/>
    <property type="match status" value="1"/>
</dbReference>
<dbReference type="InterPro" id="IPR000719">
    <property type="entry name" value="Prot_kinase_dom"/>
</dbReference>
<gene>
    <name evidence="2" type="ORF">HYH02_007989</name>
</gene>
<accession>A0A836B4R0</accession>
<proteinExistence type="predicted"/>
<dbReference type="PROSITE" id="PS50011">
    <property type="entry name" value="PROTEIN_KINASE_DOM"/>
    <property type="match status" value="1"/>
</dbReference>
<comment type="caution">
    <text evidence="2">The sequence shown here is derived from an EMBL/GenBank/DDBJ whole genome shotgun (WGS) entry which is preliminary data.</text>
</comment>
<dbReference type="PROSITE" id="PS00108">
    <property type="entry name" value="PROTEIN_KINASE_ST"/>
    <property type="match status" value="1"/>
</dbReference>